<sequence>MGTELLEDRGETLAWADGGHSGREFQNAARDGRSLLDLSSGKVGVSEPREVEALVPCVGVVVAGEIC</sequence>
<accession>A0ABN3H0C3</accession>
<reference evidence="1 2" key="1">
    <citation type="journal article" date="2019" name="Int. J. Syst. Evol. Microbiol.">
        <title>The Global Catalogue of Microorganisms (GCM) 10K type strain sequencing project: providing services to taxonomists for standard genome sequencing and annotation.</title>
        <authorList>
            <consortium name="The Broad Institute Genomics Platform"/>
            <consortium name="The Broad Institute Genome Sequencing Center for Infectious Disease"/>
            <person name="Wu L."/>
            <person name="Ma J."/>
        </authorList>
    </citation>
    <scope>NUCLEOTIDE SEQUENCE [LARGE SCALE GENOMIC DNA]</scope>
    <source>
        <strain evidence="1 2">JCM 4316</strain>
    </source>
</reference>
<evidence type="ECO:0000313" key="2">
    <source>
        <dbReference type="Proteomes" id="UP001500253"/>
    </source>
</evidence>
<organism evidence="1 2">
    <name type="scientific">Streptomyces cuspidosporus</name>
    <dbReference type="NCBI Taxonomy" id="66882"/>
    <lineage>
        <taxon>Bacteria</taxon>
        <taxon>Bacillati</taxon>
        <taxon>Actinomycetota</taxon>
        <taxon>Actinomycetes</taxon>
        <taxon>Kitasatosporales</taxon>
        <taxon>Streptomycetaceae</taxon>
        <taxon>Streptomyces</taxon>
    </lineage>
</organism>
<protein>
    <submittedName>
        <fullName evidence="1">Uncharacterized protein</fullName>
    </submittedName>
</protein>
<keyword evidence="2" id="KW-1185">Reference proteome</keyword>
<name>A0ABN3H0C3_9ACTN</name>
<dbReference type="EMBL" id="BAAASD010000042">
    <property type="protein sequence ID" value="GAA2365917.1"/>
    <property type="molecule type" value="Genomic_DNA"/>
</dbReference>
<evidence type="ECO:0000313" key="1">
    <source>
        <dbReference type="EMBL" id="GAA2365917.1"/>
    </source>
</evidence>
<comment type="caution">
    <text evidence="1">The sequence shown here is derived from an EMBL/GenBank/DDBJ whole genome shotgun (WGS) entry which is preliminary data.</text>
</comment>
<proteinExistence type="predicted"/>
<gene>
    <name evidence="1" type="ORF">GCM10010246_68410</name>
</gene>
<dbReference type="Proteomes" id="UP001500253">
    <property type="component" value="Unassembled WGS sequence"/>
</dbReference>